<organism evidence="1">
    <name type="scientific">marine sediment metagenome</name>
    <dbReference type="NCBI Taxonomy" id="412755"/>
    <lineage>
        <taxon>unclassified sequences</taxon>
        <taxon>metagenomes</taxon>
        <taxon>ecological metagenomes</taxon>
    </lineage>
</organism>
<accession>A0A0F9KY37</accession>
<dbReference type="EMBL" id="LAZR01007223">
    <property type="protein sequence ID" value="KKM86633.1"/>
    <property type="molecule type" value="Genomic_DNA"/>
</dbReference>
<proteinExistence type="predicted"/>
<comment type="caution">
    <text evidence="1">The sequence shown here is derived from an EMBL/GenBank/DDBJ whole genome shotgun (WGS) entry which is preliminary data.</text>
</comment>
<name>A0A0F9KY37_9ZZZZ</name>
<evidence type="ECO:0000313" key="1">
    <source>
        <dbReference type="EMBL" id="KKM86633.1"/>
    </source>
</evidence>
<protein>
    <submittedName>
        <fullName evidence="1">Uncharacterized protein</fullName>
    </submittedName>
</protein>
<gene>
    <name evidence="1" type="ORF">LCGC14_1277080</name>
</gene>
<dbReference type="AlphaFoldDB" id="A0A0F9KY37"/>
<sequence>MQGFTDGLSDDELATLRKTRQGAYWSDTLNALATLTHSQEGT</sequence>
<reference evidence="1" key="1">
    <citation type="journal article" date="2015" name="Nature">
        <title>Complex archaea that bridge the gap between prokaryotes and eukaryotes.</title>
        <authorList>
            <person name="Spang A."/>
            <person name="Saw J.H."/>
            <person name="Jorgensen S.L."/>
            <person name="Zaremba-Niedzwiedzka K."/>
            <person name="Martijn J."/>
            <person name="Lind A.E."/>
            <person name="van Eijk R."/>
            <person name="Schleper C."/>
            <person name="Guy L."/>
            <person name="Ettema T.J."/>
        </authorList>
    </citation>
    <scope>NUCLEOTIDE SEQUENCE</scope>
</reference>